<keyword evidence="2" id="KW-1185">Reference proteome</keyword>
<evidence type="ECO:0000313" key="1">
    <source>
        <dbReference type="EMBL" id="GGL18558.1"/>
    </source>
</evidence>
<dbReference type="EMBL" id="BMPE01000028">
    <property type="protein sequence ID" value="GGL18558.1"/>
    <property type="molecule type" value="Genomic_DNA"/>
</dbReference>
<accession>A0ABQ2FR22</accession>
<gene>
    <name evidence="1" type="ORF">GCM10010844_41760</name>
</gene>
<comment type="caution">
    <text evidence="1">The sequence shown here is derived from an EMBL/GenBank/DDBJ whole genome shotgun (WGS) entry which is preliminary data.</text>
</comment>
<name>A0ABQ2FR22_9DEIO</name>
<organism evidence="1 2">
    <name type="scientific">Deinococcus radiotolerans</name>
    <dbReference type="NCBI Taxonomy" id="1309407"/>
    <lineage>
        <taxon>Bacteria</taxon>
        <taxon>Thermotogati</taxon>
        <taxon>Deinococcota</taxon>
        <taxon>Deinococci</taxon>
        <taxon>Deinococcales</taxon>
        <taxon>Deinococcaceae</taxon>
        <taxon>Deinococcus</taxon>
    </lineage>
</organism>
<dbReference type="Proteomes" id="UP000604341">
    <property type="component" value="Unassembled WGS sequence"/>
</dbReference>
<sequence>MDLMNYVITDNFPANTTYVPSSAKLTYDSSALSVAVISGGTGVSGTIPTLAIDKIGSLCFRVTVN</sequence>
<proteinExistence type="predicted"/>
<reference evidence="2" key="1">
    <citation type="journal article" date="2019" name="Int. J. Syst. Evol. Microbiol.">
        <title>The Global Catalogue of Microorganisms (GCM) 10K type strain sequencing project: providing services to taxonomists for standard genome sequencing and annotation.</title>
        <authorList>
            <consortium name="The Broad Institute Genomics Platform"/>
            <consortium name="The Broad Institute Genome Sequencing Center for Infectious Disease"/>
            <person name="Wu L."/>
            <person name="Ma J."/>
        </authorList>
    </citation>
    <scope>NUCLEOTIDE SEQUENCE [LARGE SCALE GENOMIC DNA]</scope>
    <source>
        <strain evidence="2">JCM 19173</strain>
    </source>
</reference>
<protein>
    <submittedName>
        <fullName evidence="1">Uncharacterized protein</fullName>
    </submittedName>
</protein>
<evidence type="ECO:0000313" key="2">
    <source>
        <dbReference type="Proteomes" id="UP000604341"/>
    </source>
</evidence>